<organism evidence="2 3">
    <name type="scientific">Evansella alkalicola</name>
    <dbReference type="NCBI Taxonomy" id="745819"/>
    <lineage>
        <taxon>Bacteria</taxon>
        <taxon>Bacillati</taxon>
        <taxon>Bacillota</taxon>
        <taxon>Bacilli</taxon>
        <taxon>Bacillales</taxon>
        <taxon>Bacillaceae</taxon>
        <taxon>Evansella</taxon>
    </lineage>
</organism>
<dbReference type="Proteomes" id="UP000790580">
    <property type="component" value="Unassembled WGS sequence"/>
</dbReference>
<sequence>MELSPQFEGMRTENVREEELSPQFEGMRPRLEAPVKSNPHFLNKKTPKM</sequence>
<gene>
    <name evidence="2" type="ORF">KS407_16690</name>
</gene>
<comment type="caution">
    <text evidence="2">The sequence shown here is derived from an EMBL/GenBank/DDBJ whole genome shotgun (WGS) entry which is preliminary data.</text>
</comment>
<name>A0ABS6JZE3_9BACI</name>
<evidence type="ECO:0000256" key="1">
    <source>
        <dbReference type="SAM" id="MobiDB-lite"/>
    </source>
</evidence>
<reference evidence="2 3" key="1">
    <citation type="submission" date="2021-06" db="EMBL/GenBank/DDBJ databases">
        <title>Bacillus sp. RD4P76, an endophyte from a halophyte.</title>
        <authorList>
            <person name="Sun J.-Q."/>
        </authorList>
    </citation>
    <scope>NUCLEOTIDE SEQUENCE [LARGE SCALE GENOMIC DNA]</scope>
    <source>
        <strain evidence="2 3">JCM 17098</strain>
    </source>
</reference>
<evidence type="ECO:0000313" key="3">
    <source>
        <dbReference type="Proteomes" id="UP000790580"/>
    </source>
</evidence>
<feature type="compositionally biased region" description="Basic and acidic residues" evidence="1">
    <location>
        <begin position="10"/>
        <end position="19"/>
    </location>
</feature>
<evidence type="ECO:0000313" key="2">
    <source>
        <dbReference type="EMBL" id="MBU9723059.1"/>
    </source>
</evidence>
<feature type="region of interest" description="Disordered" evidence="1">
    <location>
        <begin position="1"/>
        <end position="49"/>
    </location>
</feature>
<dbReference type="RefSeq" id="WP_176371495.1">
    <property type="nucleotide sequence ID" value="NZ_JAHQCR010000070.1"/>
</dbReference>
<dbReference type="EMBL" id="JAHQCR010000070">
    <property type="protein sequence ID" value="MBU9723059.1"/>
    <property type="molecule type" value="Genomic_DNA"/>
</dbReference>
<protein>
    <submittedName>
        <fullName evidence="2">Uncharacterized protein</fullName>
    </submittedName>
</protein>
<accession>A0ABS6JZE3</accession>
<keyword evidence="3" id="KW-1185">Reference proteome</keyword>
<proteinExistence type="predicted"/>